<protein>
    <submittedName>
        <fullName evidence="3">Electron transporter RnfE</fullName>
    </submittedName>
</protein>
<gene>
    <name evidence="3" type="ORF">COU85_00505</name>
</gene>
<dbReference type="EMBL" id="PFEA01000011">
    <property type="protein sequence ID" value="PJE60024.1"/>
    <property type="molecule type" value="Genomic_DNA"/>
</dbReference>
<keyword evidence="1" id="KW-1133">Transmembrane helix</keyword>
<reference evidence="4" key="1">
    <citation type="submission" date="2017-09" db="EMBL/GenBank/DDBJ databases">
        <title>Depth-based differentiation of microbial function through sediment-hosted aquifers and enrichment of novel symbionts in the deep terrestrial subsurface.</title>
        <authorList>
            <person name="Probst A.J."/>
            <person name="Ladd B."/>
            <person name="Jarett J.K."/>
            <person name="Geller-Mcgrath D.E."/>
            <person name="Sieber C.M.K."/>
            <person name="Emerson J.B."/>
            <person name="Anantharaman K."/>
            <person name="Thomas B.C."/>
            <person name="Malmstrom R."/>
            <person name="Stieglmeier M."/>
            <person name="Klingl A."/>
            <person name="Woyke T."/>
            <person name="Ryan C.M."/>
            <person name="Banfield J.F."/>
        </authorList>
    </citation>
    <scope>NUCLEOTIDE SEQUENCE [LARGE SCALE GENOMIC DNA]</scope>
</reference>
<evidence type="ECO:0000313" key="3">
    <source>
        <dbReference type="EMBL" id="PJE60024.1"/>
    </source>
</evidence>
<keyword evidence="1" id="KW-0472">Membrane</keyword>
<dbReference type="Proteomes" id="UP000231086">
    <property type="component" value="Unassembled WGS sequence"/>
</dbReference>
<feature type="transmembrane region" description="Helical" evidence="1">
    <location>
        <begin position="12"/>
        <end position="33"/>
    </location>
</feature>
<proteinExistence type="predicted"/>
<name>A0A2M8KJC5_9BACT</name>
<dbReference type="InterPro" id="IPR018649">
    <property type="entry name" value="SHOCT"/>
</dbReference>
<keyword evidence="1" id="KW-0812">Transmembrane</keyword>
<accession>A0A2M8KJC5</accession>
<evidence type="ECO:0000259" key="2">
    <source>
        <dbReference type="Pfam" id="PF09851"/>
    </source>
</evidence>
<evidence type="ECO:0000256" key="1">
    <source>
        <dbReference type="SAM" id="Phobius"/>
    </source>
</evidence>
<comment type="caution">
    <text evidence="3">The sequence shown here is derived from an EMBL/GenBank/DDBJ whole genome shotgun (WGS) entry which is preliminary data.</text>
</comment>
<sequence length="78" mass="8649">MMGSGFMGGGFWGGWLAMILFWALVILGIVYLVRRLAGPAGETTEKKTKPGALEILQERYARGEIDQEEFLAKKKDLS</sequence>
<dbReference type="AlphaFoldDB" id="A0A2M8KJC5"/>
<evidence type="ECO:0000313" key="4">
    <source>
        <dbReference type="Proteomes" id="UP000231086"/>
    </source>
</evidence>
<feature type="domain" description="SHOCT" evidence="2">
    <location>
        <begin position="52"/>
        <end position="77"/>
    </location>
</feature>
<organism evidence="3 4">
    <name type="scientific">Candidatus Portnoybacteria bacterium CG10_big_fil_rev_8_21_14_0_10_44_7</name>
    <dbReference type="NCBI Taxonomy" id="1974816"/>
    <lineage>
        <taxon>Bacteria</taxon>
        <taxon>Candidatus Portnoyibacteriota</taxon>
    </lineage>
</organism>
<dbReference type="Pfam" id="PF09851">
    <property type="entry name" value="SHOCT"/>
    <property type="match status" value="1"/>
</dbReference>